<dbReference type="GO" id="GO:0000166">
    <property type="term" value="F:nucleotide binding"/>
    <property type="evidence" value="ECO:0007669"/>
    <property type="project" value="UniProtKB-KW"/>
</dbReference>
<dbReference type="Pfam" id="PF18052">
    <property type="entry name" value="Rx_N"/>
    <property type="match status" value="1"/>
</dbReference>
<evidence type="ECO:0000259" key="9">
    <source>
        <dbReference type="Pfam" id="PF00931"/>
    </source>
</evidence>
<dbReference type="InterPro" id="IPR032675">
    <property type="entry name" value="LRR_dom_sf"/>
</dbReference>
<keyword evidence="8" id="KW-0732">Signal</keyword>
<feature type="compositionally biased region" description="Low complexity" evidence="7">
    <location>
        <begin position="1130"/>
        <end position="1147"/>
    </location>
</feature>
<feature type="compositionally biased region" description="Low complexity" evidence="7">
    <location>
        <begin position="1158"/>
        <end position="1171"/>
    </location>
</feature>
<keyword evidence="3" id="KW-0677">Repeat</keyword>
<dbReference type="PANTHER" id="PTHR23155:SF1135">
    <property type="entry name" value="OS08G0246300 PROTEIN"/>
    <property type="match status" value="1"/>
</dbReference>
<dbReference type="Gene3D" id="3.80.10.10">
    <property type="entry name" value="Ribonuclease Inhibitor"/>
    <property type="match status" value="1"/>
</dbReference>
<sequence length="1337" mass="150804">MPHSLLVIMAELALGLTKTVVEVALSRIQSAIEEEGKLKDGVAQDLAFITGEFQMMQSVLKVANKERAKKNEVVRTWVRQLRDLAFNVEDWVELVAHLDRDKSVCAFWWRVVPSWAVPRCVAPPQDLDEAAAEMKVLKSRVEDVSLRATRYNLFISNSDSDSESKTIMPATPEPSSFAFQDLRQLWKDANDKFHDGESLKELINSEEEQKEQEDEGNGRQVISLWGSGNLEAMSYIINEAYHDPEICQKFRARAWVKMTPPFKLEDFLNTLVAQLVFVGPFQQATKSLITNDMAELLQQVTMKQRYLVVLEQVSNVAEWEIVRKFLPPNENGSRIIVSTQHLGIALFCMAQEPYLVSEMERFSDGRPSICAFHRKVAGQNQSYMDNLKLQIQRGGVISVYGDGPTKSRVVKRLFRSLQLNRAESDFDDLRWVPVVGDPFDLVDFSRRLYLTSDYGFYDGSLQESCDTILDSNLQNLLSRSSTEYLFDIIRRFLSGNKWLVVIDGLRSTDEWDEIKSNIFSKPNEHRCVVVVTDDYSVARYCVDDDEDRLVHVPRRATYSPAGANWLVPGSGESSVLVCILQGRCCTRSCPKKSYPMSEGVWHPVVSVWGIAGVGKSALVRLAYTNEMLADIPIERDDDDSDDCCSDKLETPVKQWDQTFRYYWWVDVPHPFSLAELSRRLLLELGLDDPEAMETAMVAIIQGQDPTQECLKWLQKRDKWLLVLDGLQSTDEWDSVKAAFCLSEITRQSSMIFVITNEESVAVHCVDENKKDVVSVQGLEAEAAVHLFTQKIDYWRRWVRTEDSLFKSVMAKCGGLPVVITAVGEWYSELSVGPRMVFSHSTLEFINDNFIHRLEALHSLRGLFSWMRSYLETCKDELKPCIFYLPVFPVGYNIRWRRLIQRWIAEGYSRDTFSDTAEGNAKRLMYELEQFSIIQPQQSKGPYQYRANAFFHEYITSRPMEDNLVFALEGNCSLNSQRVGQHLTVRNSWDRNKDVFESIDFSRLRSLTVFGDCRPFMFDPEKIKMRHVRVLDLEDASGVTDDDVKSIVELLPRLKFLSLRGHKDISRLPESLGRLMQLQTLDVRGTSIAVLPQAIIKLPKLQYIRAGTIIHWDEGRSMVICPLASPAEDATAAAAVPAEDAEDAATAPQRDEASEAEDAATAPAEDAAMAPSEGTTMVGLVARTPAPEAAPPPPRSRLSNLCCPAPTREDVPTTTSTAPAEDVGTIAAAAPRTRRRAHGLLPNWFPQPDTPAGIGNLTALHTFGVVNVGKGSAVVKELKWLTQLRRIGVSGINPDNIHEFFSAISGLSHLQCLLVRIDKNKRGSLASLDRTLSSPPRL</sequence>
<dbReference type="Gene3D" id="1.20.5.4130">
    <property type="match status" value="1"/>
</dbReference>
<organism evidence="13 14">
    <name type="scientific">Urochloa decumbens</name>
    <dbReference type="NCBI Taxonomy" id="240449"/>
    <lineage>
        <taxon>Eukaryota</taxon>
        <taxon>Viridiplantae</taxon>
        <taxon>Streptophyta</taxon>
        <taxon>Embryophyta</taxon>
        <taxon>Tracheophyta</taxon>
        <taxon>Spermatophyta</taxon>
        <taxon>Magnoliopsida</taxon>
        <taxon>Liliopsida</taxon>
        <taxon>Poales</taxon>
        <taxon>Poaceae</taxon>
        <taxon>PACMAD clade</taxon>
        <taxon>Panicoideae</taxon>
        <taxon>Panicodae</taxon>
        <taxon>Paniceae</taxon>
        <taxon>Melinidinae</taxon>
        <taxon>Urochloa</taxon>
    </lineage>
</organism>
<dbReference type="InterPro" id="IPR002182">
    <property type="entry name" value="NB-ARC"/>
</dbReference>
<dbReference type="InterPro" id="IPR055414">
    <property type="entry name" value="LRR_R13L4/SHOC2-like"/>
</dbReference>
<evidence type="ECO:0000256" key="4">
    <source>
        <dbReference type="ARBA" id="ARBA00022741"/>
    </source>
</evidence>
<dbReference type="Pfam" id="PF00931">
    <property type="entry name" value="NB-ARC"/>
    <property type="match status" value="2"/>
</dbReference>
<keyword evidence="14" id="KW-1185">Reference proteome</keyword>
<evidence type="ECO:0000256" key="8">
    <source>
        <dbReference type="SAM" id="SignalP"/>
    </source>
</evidence>
<dbReference type="InterPro" id="IPR044974">
    <property type="entry name" value="Disease_R_plants"/>
</dbReference>
<feature type="domain" description="Disease resistance N-terminal" evidence="10">
    <location>
        <begin position="20"/>
        <end position="101"/>
    </location>
</feature>
<evidence type="ECO:0000256" key="2">
    <source>
        <dbReference type="ARBA" id="ARBA00022614"/>
    </source>
</evidence>
<dbReference type="Gene3D" id="1.10.10.10">
    <property type="entry name" value="Winged helix-like DNA-binding domain superfamily/Winged helix DNA-binding domain"/>
    <property type="match status" value="1"/>
</dbReference>
<dbReference type="SUPFAM" id="SSF52540">
    <property type="entry name" value="P-loop containing nucleoside triphosphate hydrolases"/>
    <property type="match status" value="3"/>
</dbReference>
<accession>A0ABC8V6Z7</accession>
<dbReference type="GO" id="GO:0051707">
    <property type="term" value="P:response to other organism"/>
    <property type="evidence" value="ECO:0007669"/>
    <property type="project" value="UniProtKB-ARBA"/>
</dbReference>
<dbReference type="GO" id="GO:0006952">
    <property type="term" value="P:defense response"/>
    <property type="evidence" value="ECO:0007669"/>
    <property type="project" value="UniProtKB-KW"/>
</dbReference>
<dbReference type="InterPro" id="IPR038005">
    <property type="entry name" value="RX-like_CC"/>
</dbReference>
<proteinExistence type="inferred from homology"/>
<keyword evidence="6" id="KW-0175">Coiled coil</keyword>
<feature type="chain" id="PRO_5044796103" evidence="8">
    <location>
        <begin position="18"/>
        <end position="1337"/>
    </location>
</feature>
<evidence type="ECO:0000259" key="12">
    <source>
        <dbReference type="Pfam" id="PF23598"/>
    </source>
</evidence>
<feature type="domain" description="Disease resistance protein winged helix" evidence="11">
    <location>
        <begin position="886"/>
        <end position="951"/>
    </location>
</feature>
<dbReference type="EMBL" id="OZ075111">
    <property type="protein sequence ID" value="CAL4885041.1"/>
    <property type="molecule type" value="Genomic_DNA"/>
</dbReference>
<reference evidence="14" key="1">
    <citation type="submission" date="2024-06" db="EMBL/GenBank/DDBJ databases">
        <authorList>
            <person name="Ryan C."/>
        </authorList>
    </citation>
    <scope>NUCLEOTIDE SEQUENCE [LARGE SCALE GENOMIC DNA]</scope>
</reference>
<feature type="domain" description="NB-ARC" evidence="9">
    <location>
        <begin position="214"/>
        <end position="351"/>
    </location>
</feature>
<dbReference type="InterPro" id="IPR036388">
    <property type="entry name" value="WH-like_DNA-bd_sf"/>
</dbReference>
<keyword evidence="2" id="KW-0433">Leucine-rich repeat</keyword>
<dbReference type="Pfam" id="PF23598">
    <property type="entry name" value="LRR_14"/>
    <property type="match status" value="1"/>
</dbReference>
<evidence type="ECO:0000259" key="11">
    <source>
        <dbReference type="Pfam" id="PF23559"/>
    </source>
</evidence>
<dbReference type="InterPro" id="IPR041118">
    <property type="entry name" value="Rx_N"/>
</dbReference>
<evidence type="ECO:0000256" key="5">
    <source>
        <dbReference type="ARBA" id="ARBA00022821"/>
    </source>
</evidence>
<keyword evidence="5" id="KW-0611">Plant defense</keyword>
<feature type="signal peptide" evidence="8">
    <location>
        <begin position="1"/>
        <end position="17"/>
    </location>
</feature>
<dbReference type="InterPro" id="IPR058922">
    <property type="entry name" value="WHD_DRP"/>
</dbReference>
<dbReference type="CDD" id="cd14798">
    <property type="entry name" value="RX-CC_like"/>
    <property type="match status" value="1"/>
</dbReference>
<evidence type="ECO:0000259" key="10">
    <source>
        <dbReference type="Pfam" id="PF18052"/>
    </source>
</evidence>
<evidence type="ECO:0000313" key="13">
    <source>
        <dbReference type="EMBL" id="CAL4885041.1"/>
    </source>
</evidence>
<feature type="region of interest" description="Disordered" evidence="7">
    <location>
        <begin position="1130"/>
        <end position="1171"/>
    </location>
</feature>
<keyword evidence="4" id="KW-0547">Nucleotide-binding</keyword>
<feature type="domain" description="NB-ARC" evidence="9">
    <location>
        <begin position="653"/>
        <end position="790"/>
    </location>
</feature>
<dbReference type="Proteomes" id="UP001497457">
    <property type="component" value="Chromosome 1b"/>
</dbReference>
<dbReference type="Gene3D" id="3.40.50.300">
    <property type="entry name" value="P-loop containing nucleotide triphosphate hydrolases"/>
    <property type="match status" value="3"/>
</dbReference>
<evidence type="ECO:0000256" key="3">
    <source>
        <dbReference type="ARBA" id="ARBA00022737"/>
    </source>
</evidence>
<comment type="similarity">
    <text evidence="1">Belongs to the disease resistance NB-LRR family.</text>
</comment>
<dbReference type="Pfam" id="PF23559">
    <property type="entry name" value="WHD_DRP"/>
    <property type="match status" value="1"/>
</dbReference>
<feature type="domain" description="Disease resistance R13L4/SHOC-2-like LRR" evidence="12">
    <location>
        <begin position="1003"/>
        <end position="1106"/>
    </location>
</feature>
<dbReference type="InterPro" id="IPR027417">
    <property type="entry name" value="P-loop_NTPase"/>
</dbReference>
<dbReference type="PRINTS" id="PR00364">
    <property type="entry name" value="DISEASERSIST"/>
</dbReference>
<evidence type="ECO:0000256" key="7">
    <source>
        <dbReference type="SAM" id="MobiDB-lite"/>
    </source>
</evidence>
<protein>
    <submittedName>
        <fullName evidence="13">Uncharacterized protein</fullName>
    </submittedName>
</protein>
<evidence type="ECO:0000256" key="6">
    <source>
        <dbReference type="ARBA" id="ARBA00023054"/>
    </source>
</evidence>
<gene>
    <name evidence="13" type="ORF">URODEC1_LOCUS278</name>
</gene>
<dbReference type="SUPFAM" id="SSF52047">
    <property type="entry name" value="RNI-like"/>
    <property type="match status" value="1"/>
</dbReference>
<dbReference type="PANTHER" id="PTHR23155">
    <property type="entry name" value="DISEASE RESISTANCE PROTEIN RP"/>
    <property type="match status" value="1"/>
</dbReference>
<reference evidence="13 14" key="2">
    <citation type="submission" date="2024-10" db="EMBL/GenBank/DDBJ databases">
        <authorList>
            <person name="Ryan C."/>
        </authorList>
    </citation>
    <scope>NUCLEOTIDE SEQUENCE [LARGE SCALE GENOMIC DNA]</scope>
</reference>
<evidence type="ECO:0000313" key="14">
    <source>
        <dbReference type="Proteomes" id="UP001497457"/>
    </source>
</evidence>
<name>A0ABC8V6Z7_9POAL</name>
<evidence type="ECO:0000256" key="1">
    <source>
        <dbReference type="ARBA" id="ARBA00008894"/>
    </source>
</evidence>